<dbReference type="InterPro" id="IPR029033">
    <property type="entry name" value="His_PPase_superfam"/>
</dbReference>
<sequence length="237" mass="27150">MGLLYLVRHGQADRLGKNYDQLTELGKKQAVLLGEYFLKQRIEFDSVYTGSLQRQKQTAAGILSAFSSEKFCFPEPLENENWDEFDSRMWLSLAAKIRNIDSDFASLYEKYRLAWEKGEESTRDYFQILIQKVLADWVNGVWDPIEPYTFEEYVERVLSALGSIPQDVKSTLVVSSSTPVAVTMGEICGLERKSFPVFMKSIVNTSLSVFRRENGVWEPVSWNAVPHLLDPDEITIV</sequence>
<dbReference type="SUPFAM" id="SSF53254">
    <property type="entry name" value="Phosphoglycerate mutase-like"/>
    <property type="match status" value="1"/>
</dbReference>
<evidence type="ECO:0000313" key="2">
    <source>
        <dbReference type="EMBL" id="TGN17064.1"/>
    </source>
</evidence>
<dbReference type="CDD" id="cd07067">
    <property type="entry name" value="HP_PGM_like"/>
    <property type="match status" value="1"/>
</dbReference>
<reference evidence="2" key="1">
    <citation type="journal article" date="2019" name="PLoS Negl. Trop. Dis.">
        <title>Revisiting the worldwide diversity of Leptospira species in the environment.</title>
        <authorList>
            <person name="Vincent A.T."/>
            <person name="Schiettekatte O."/>
            <person name="Bourhy P."/>
            <person name="Veyrier F.J."/>
            <person name="Picardeau M."/>
        </authorList>
    </citation>
    <scope>NUCLEOTIDE SEQUENCE [LARGE SCALE GENOMIC DNA]</scope>
    <source>
        <strain evidence="2">201300427</strain>
    </source>
</reference>
<dbReference type="InterPro" id="IPR013078">
    <property type="entry name" value="His_Pase_superF_clade-1"/>
</dbReference>
<evidence type="ECO:0000313" key="3">
    <source>
        <dbReference type="Proteomes" id="UP000298058"/>
    </source>
</evidence>
<organism evidence="2 3">
    <name type="scientific">Leptospira idonii</name>
    <dbReference type="NCBI Taxonomy" id="1193500"/>
    <lineage>
        <taxon>Bacteria</taxon>
        <taxon>Pseudomonadati</taxon>
        <taxon>Spirochaetota</taxon>
        <taxon>Spirochaetia</taxon>
        <taxon>Leptospirales</taxon>
        <taxon>Leptospiraceae</taxon>
        <taxon>Leptospira</taxon>
    </lineage>
</organism>
<protein>
    <submittedName>
        <fullName evidence="2">Histidine phosphatase family protein</fullName>
    </submittedName>
</protein>
<dbReference type="SMART" id="SM00855">
    <property type="entry name" value="PGAM"/>
    <property type="match status" value="1"/>
</dbReference>
<proteinExistence type="predicted"/>
<keyword evidence="1" id="KW-0378">Hydrolase</keyword>
<dbReference type="PANTHER" id="PTHR20935">
    <property type="entry name" value="PHOSPHOGLYCERATE MUTASE-RELATED"/>
    <property type="match status" value="1"/>
</dbReference>
<keyword evidence="3" id="KW-1185">Reference proteome</keyword>
<dbReference type="PANTHER" id="PTHR20935:SF0">
    <property type="entry name" value="SERINE_THREONINE-PROTEIN PHOSPHATASE PGAM5, MITOCHONDRIAL"/>
    <property type="match status" value="1"/>
</dbReference>
<dbReference type="RefSeq" id="WP_135761971.1">
    <property type="nucleotide sequence ID" value="NZ_RQHW01000079.1"/>
</dbReference>
<comment type="caution">
    <text evidence="2">The sequence shown here is derived from an EMBL/GenBank/DDBJ whole genome shotgun (WGS) entry which is preliminary data.</text>
</comment>
<dbReference type="OrthoDB" id="280692at2"/>
<name>A0A4R9LVA4_9LEPT</name>
<dbReference type="Gene3D" id="3.40.50.1240">
    <property type="entry name" value="Phosphoglycerate mutase-like"/>
    <property type="match status" value="1"/>
</dbReference>
<dbReference type="AlphaFoldDB" id="A0A4R9LVA4"/>
<dbReference type="Pfam" id="PF00300">
    <property type="entry name" value="His_Phos_1"/>
    <property type="match status" value="2"/>
</dbReference>
<dbReference type="InterPro" id="IPR051021">
    <property type="entry name" value="Mito_Ser/Thr_phosphatase"/>
</dbReference>
<dbReference type="Proteomes" id="UP000298058">
    <property type="component" value="Unassembled WGS sequence"/>
</dbReference>
<evidence type="ECO:0000256" key="1">
    <source>
        <dbReference type="ARBA" id="ARBA00022801"/>
    </source>
</evidence>
<dbReference type="GO" id="GO:0016787">
    <property type="term" value="F:hydrolase activity"/>
    <property type="evidence" value="ECO:0007669"/>
    <property type="project" value="UniProtKB-KW"/>
</dbReference>
<dbReference type="EMBL" id="RQHW01000079">
    <property type="protein sequence ID" value="TGN17064.1"/>
    <property type="molecule type" value="Genomic_DNA"/>
</dbReference>
<accession>A0A4R9LVA4</accession>
<gene>
    <name evidence="2" type="ORF">EHS15_17935</name>
</gene>